<dbReference type="EMBL" id="JAENIK010000001">
    <property type="protein sequence ID" value="MBK1814093.1"/>
    <property type="molecule type" value="Genomic_DNA"/>
</dbReference>
<dbReference type="InterPro" id="IPR039425">
    <property type="entry name" value="RNA_pol_sigma-70-like"/>
</dbReference>
<dbReference type="Gene3D" id="1.10.1740.10">
    <property type="match status" value="1"/>
</dbReference>
<evidence type="ECO:0000256" key="5">
    <source>
        <dbReference type="SAM" id="MobiDB-lite"/>
    </source>
</evidence>
<dbReference type="SUPFAM" id="SSF88946">
    <property type="entry name" value="Sigma2 domain of RNA polymerase sigma factors"/>
    <property type="match status" value="1"/>
</dbReference>
<gene>
    <name evidence="8" type="ORF">JIN84_00535</name>
</gene>
<dbReference type="PANTHER" id="PTHR43133:SF51">
    <property type="entry name" value="RNA POLYMERASE SIGMA FACTOR"/>
    <property type="match status" value="1"/>
</dbReference>
<proteinExistence type="inferred from homology"/>
<dbReference type="Pfam" id="PF08281">
    <property type="entry name" value="Sigma70_r4_2"/>
    <property type="match status" value="1"/>
</dbReference>
<accession>A0A934R0V1</accession>
<keyword evidence="4" id="KW-0804">Transcription</keyword>
<feature type="compositionally biased region" description="Low complexity" evidence="5">
    <location>
        <begin position="257"/>
        <end position="295"/>
    </location>
</feature>
<dbReference type="GO" id="GO:0016987">
    <property type="term" value="F:sigma factor activity"/>
    <property type="evidence" value="ECO:0007669"/>
    <property type="project" value="UniProtKB-KW"/>
</dbReference>
<dbReference type="Gene3D" id="1.25.40.10">
    <property type="entry name" value="Tetratricopeptide repeat domain"/>
    <property type="match status" value="1"/>
</dbReference>
<dbReference type="SUPFAM" id="SSF88659">
    <property type="entry name" value="Sigma3 and sigma4 domains of RNA polymerase sigma factors"/>
    <property type="match status" value="1"/>
</dbReference>
<dbReference type="RefSeq" id="WP_200349056.1">
    <property type="nucleotide sequence ID" value="NZ_BAABHZ010000005.1"/>
</dbReference>
<dbReference type="InterPro" id="IPR036388">
    <property type="entry name" value="WH-like_DNA-bd_sf"/>
</dbReference>
<dbReference type="InterPro" id="IPR013249">
    <property type="entry name" value="RNA_pol_sigma70_r4_t2"/>
</dbReference>
<evidence type="ECO:0000256" key="2">
    <source>
        <dbReference type="ARBA" id="ARBA00023015"/>
    </source>
</evidence>
<dbReference type="InterPro" id="IPR007627">
    <property type="entry name" value="RNA_pol_sigma70_r2"/>
</dbReference>
<feature type="domain" description="RNA polymerase sigma-70 region 2" evidence="6">
    <location>
        <begin position="23"/>
        <end position="89"/>
    </location>
</feature>
<dbReference type="InterPro" id="IPR014284">
    <property type="entry name" value="RNA_pol_sigma-70_dom"/>
</dbReference>
<dbReference type="NCBIfam" id="TIGR02937">
    <property type="entry name" value="sigma70-ECF"/>
    <property type="match status" value="1"/>
</dbReference>
<dbReference type="Proteomes" id="UP000600139">
    <property type="component" value="Unassembled WGS sequence"/>
</dbReference>
<dbReference type="Gene3D" id="1.10.10.10">
    <property type="entry name" value="Winged helix-like DNA-binding domain superfamily/Winged helix DNA-binding domain"/>
    <property type="match status" value="1"/>
</dbReference>
<dbReference type="SUPFAM" id="SSF48452">
    <property type="entry name" value="TPR-like"/>
    <property type="match status" value="1"/>
</dbReference>
<keyword evidence="2" id="KW-0805">Transcription regulation</keyword>
<dbReference type="GO" id="GO:0003677">
    <property type="term" value="F:DNA binding"/>
    <property type="evidence" value="ECO:0007669"/>
    <property type="project" value="InterPro"/>
</dbReference>
<evidence type="ECO:0000256" key="4">
    <source>
        <dbReference type="ARBA" id="ARBA00023163"/>
    </source>
</evidence>
<dbReference type="Pfam" id="PF04542">
    <property type="entry name" value="Sigma70_r2"/>
    <property type="match status" value="1"/>
</dbReference>
<evidence type="ECO:0000256" key="3">
    <source>
        <dbReference type="ARBA" id="ARBA00023082"/>
    </source>
</evidence>
<organism evidence="8 9">
    <name type="scientific">Luteolibacter yonseiensis</name>
    <dbReference type="NCBI Taxonomy" id="1144680"/>
    <lineage>
        <taxon>Bacteria</taxon>
        <taxon>Pseudomonadati</taxon>
        <taxon>Verrucomicrobiota</taxon>
        <taxon>Verrucomicrobiia</taxon>
        <taxon>Verrucomicrobiales</taxon>
        <taxon>Verrucomicrobiaceae</taxon>
        <taxon>Luteolibacter</taxon>
    </lineage>
</organism>
<dbReference type="PANTHER" id="PTHR43133">
    <property type="entry name" value="RNA POLYMERASE ECF-TYPE SIGMA FACTO"/>
    <property type="match status" value="1"/>
</dbReference>
<feature type="region of interest" description="Disordered" evidence="5">
    <location>
        <begin position="252"/>
        <end position="304"/>
    </location>
</feature>
<evidence type="ECO:0000313" key="9">
    <source>
        <dbReference type="Proteomes" id="UP000600139"/>
    </source>
</evidence>
<name>A0A934R0V1_9BACT</name>
<feature type="domain" description="RNA polymerase sigma factor 70 region 4 type 2" evidence="7">
    <location>
        <begin position="119"/>
        <end position="166"/>
    </location>
</feature>
<sequence length="500" mass="53817">MDSDTDLLRRFAATGEEAAFSLLVARHAGMMQGVAVRCTGDHALAEEVTQTVFSILVRKARSLQHECLAGWLQRTTFLEARNARRKAARYRHTLLRFGGVGQAALAPEPASTEEILLHLDEALSRLPARNRQLVVLRFYERKSVGEIAAATGTNHEACKKQIQRSVHRLGDLLRRHGVATTSGTLCSVMAAQCFSASSAPAATLASASAGTASSVLPLTLLFMNTNAILKTSAVVLVLAAIPVTVMWQRNEKPAPAPRQASSSAPSEVRAAPAPADDPALATKSAAVRKPAAAAPPKDRGLADTPADFARQIRSVLGGEAGEDEQLAFWQAVKSGEKLDRLIGELQQETAAAKTDVDSRLTLGLAYVAKIWSMPDGPEKAIWAGKAEGVWKEVLALEPTNWEAQRNIAFSYSRYPEFLNKTGDAIAEYETTLALQEAAPQPRKGFAESYLEMARLQMKIGDPGSALSTLERGAAAHPDNASITKQLEVVRRSYKFEGTGE</sequence>
<comment type="caution">
    <text evidence="8">The sequence shown here is derived from an EMBL/GenBank/DDBJ whole genome shotgun (WGS) entry which is preliminary data.</text>
</comment>
<dbReference type="GO" id="GO:0006352">
    <property type="term" value="P:DNA-templated transcription initiation"/>
    <property type="evidence" value="ECO:0007669"/>
    <property type="project" value="InterPro"/>
</dbReference>
<protein>
    <submittedName>
        <fullName evidence="8">Sigma-70 family RNA polymerase sigma factor</fullName>
    </submittedName>
</protein>
<reference evidence="8" key="1">
    <citation type="submission" date="2021-01" db="EMBL/GenBank/DDBJ databases">
        <title>Modified the classification status of verrucomicrobia.</title>
        <authorList>
            <person name="Feng X."/>
        </authorList>
    </citation>
    <scope>NUCLEOTIDE SEQUENCE</scope>
    <source>
        <strain evidence="8">JCM 18052</strain>
    </source>
</reference>
<keyword evidence="3" id="KW-0731">Sigma factor</keyword>
<keyword evidence="9" id="KW-1185">Reference proteome</keyword>
<dbReference type="InterPro" id="IPR013325">
    <property type="entry name" value="RNA_pol_sigma_r2"/>
</dbReference>
<dbReference type="InterPro" id="IPR013324">
    <property type="entry name" value="RNA_pol_sigma_r3/r4-like"/>
</dbReference>
<evidence type="ECO:0000259" key="6">
    <source>
        <dbReference type="Pfam" id="PF04542"/>
    </source>
</evidence>
<dbReference type="AlphaFoldDB" id="A0A934R0V1"/>
<dbReference type="InterPro" id="IPR011990">
    <property type="entry name" value="TPR-like_helical_dom_sf"/>
</dbReference>
<evidence type="ECO:0000256" key="1">
    <source>
        <dbReference type="ARBA" id="ARBA00010641"/>
    </source>
</evidence>
<evidence type="ECO:0000313" key="8">
    <source>
        <dbReference type="EMBL" id="MBK1814093.1"/>
    </source>
</evidence>
<comment type="similarity">
    <text evidence="1">Belongs to the sigma-70 factor family. ECF subfamily.</text>
</comment>
<evidence type="ECO:0000259" key="7">
    <source>
        <dbReference type="Pfam" id="PF08281"/>
    </source>
</evidence>